<keyword evidence="7 10" id="KW-0067">ATP-binding</keyword>
<dbReference type="EC" id="2.7.11.1" evidence="1"/>
<protein>
    <recommendedName>
        <fullName evidence="1">non-specific serine/threonine protein kinase</fullName>
        <ecNumber evidence="1">2.7.11.1</ecNumber>
    </recommendedName>
</protein>
<keyword evidence="2" id="KW-0723">Serine/threonine-protein kinase</keyword>
<evidence type="ECO:0000256" key="11">
    <source>
        <dbReference type="SAM" id="MobiDB-lite"/>
    </source>
</evidence>
<evidence type="ECO:0000259" key="12">
    <source>
        <dbReference type="PROSITE" id="PS50011"/>
    </source>
</evidence>
<evidence type="ECO:0000256" key="2">
    <source>
        <dbReference type="ARBA" id="ARBA00022527"/>
    </source>
</evidence>
<name>A0A2J6TDL8_9HELO</name>
<dbReference type="PANTHER" id="PTHR24346:SF110">
    <property type="entry name" value="NON-SPECIFIC SERINE_THREONINE PROTEIN KINASE"/>
    <property type="match status" value="1"/>
</dbReference>
<dbReference type="InterPro" id="IPR000719">
    <property type="entry name" value="Prot_kinase_dom"/>
</dbReference>
<evidence type="ECO:0000256" key="5">
    <source>
        <dbReference type="ARBA" id="ARBA00022741"/>
    </source>
</evidence>
<dbReference type="OrthoDB" id="193931at2759"/>
<dbReference type="PROSITE" id="PS50011">
    <property type="entry name" value="PROTEIN_KINASE_DOM"/>
    <property type="match status" value="1"/>
</dbReference>
<feature type="compositionally biased region" description="Low complexity" evidence="11">
    <location>
        <begin position="207"/>
        <end position="216"/>
    </location>
</feature>
<feature type="compositionally biased region" description="Basic and acidic residues" evidence="11">
    <location>
        <begin position="945"/>
        <end position="955"/>
    </location>
</feature>
<feature type="region of interest" description="Disordered" evidence="11">
    <location>
        <begin position="275"/>
        <end position="326"/>
    </location>
</feature>
<evidence type="ECO:0000256" key="3">
    <source>
        <dbReference type="ARBA" id="ARBA00022553"/>
    </source>
</evidence>
<feature type="compositionally biased region" description="Polar residues" evidence="11">
    <location>
        <begin position="1088"/>
        <end position="1106"/>
    </location>
</feature>
<dbReference type="GO" id="GO:0035556">
    <property type="term" value="P:intracellular signal transduction"/>
    <property type="evidence" value="ECO:0007669"/>
    <property type="project" value="TreeGrafter"/>
</dbReference>
<evidence type="ECO:0000256" key="6">
    <source>
        <dbReference type="ARBA" id="ARBA00022777"/>
    </source>
</evidence>
<feature type="compositionally biased region" description="Polar residues" evidence="11">
    <location>
        <begin position="961"/>
        <end position="975"/>
    </location>
</feature>
<feature type="compositionally biased region" description="Polar residues" evidence="11">
    <location>
        <begin position="1053"/>
        <end position="1065"/>
    </location>
</feature>
<dbReference type="SMART" id="SM00220">
    <property type="entry name" value="S_TKc"/>
    <property type="match status" value="1"/>
</dbReference>
<feature type="compositionally biased region" description="Low complexity" evidence="11">
    <location>
        <begin position="131"/>
        <end position="145"/>
    </location>
</feature>
<feature type="compositionally biased region" description="Basic and acidic residues" evidence="11">
    <location>
        <begin position="310"/>
        <end position="323"/>
    </location>
</feature>
<feature type="compositionally biased region" description="Basic and acidic residues" evidence="11">
    <location>
        <begin position="1213"/>
        <end position="1227"/>
    </location>
</feature>
<keyword evidence="5 10" id="KW-0547">Nucleotide-binding</keyword>
<feature type="region of interest" description="Disordered" evidence="11">
    <location>
        <begin position="916"/>
        <end position="1010"/>
    </location>
</feature>
<dbReference type="InterPro" id="IPR011009">
    <property type="entry name" value="Kinase-like_dom_sf"/>
</dbReference>
<dbReference type="Pfam" id="PF00069">
    <property type="entry name" value="Pkinase"/>
    <property type="match status" value="1"/>
</dbReference>
<dbReference type="FunFam" id="3.30.200.20:FF:000003">
    <property type="entry name" value="Non-specific serine/threonine protein kinase"/>
    <property type="match status" value="1"/>
</dbReference>
<dbReference type="PANTHER" id="PTHR24346">
    <property type="entry name" value="MAP/MICROTUBULE AFFINITY-REGULATING KINASE"/>
    <property type="match status" value="1"/>
</dbReference>
<dbReference type="GO" id="GO:0000011">
    <property type="term" value="P:vacuole inheritance"/>
    <property type="evidence" value="ECO:0007669"/>
    <property type="project" value="UniProtKB-ARBA"/>
</dbReference>
<dbReference type="InParanoid" id="A0A2J6TDL8"/>
<dbReference type="PROSITE" id="PS00107">
    <property type="entry name" value="PROTEIN_KINASE_ATP"/>
    <property type="match status" value="1"/>
</dbReference>
<feature type="compositionally biased region" description="Low complexity" evidence="11">
    <location>
        <begin position="831"/>
        <end position="844"/>
    </location>
</feature>
<evidence type="ECO:0000313" key="13">
    <source>
        <dbReference type="EMBL" id="PMD61110.1"/>
    </source>
</evidence>
<feature type="domain" description="Protein kinase" evidence="12">
    <location>
        <begin position="335"/>
        <end position="629"/>
    </location>
</feature>
<feature type="region of interest" description="Disordered" evidence="11">
    <location>
        <begin position="1024"/>
        <end position="1227"/>
    </location>
</feature>
<feature type="compositionally biased region" description="Polar residues" evidence="11">
    <location>
        <begin position="289"/>
        <end position="298"/>
    </location>
</feature>
<keyword evidence="6" id="KW-0418">Kinase</keyword>
<feature type="compositionally biased region" description="Polar residues" evidence="11">
    <location>
        <begin position="154"/>
        <end position="169"/>
    </location>
</feature>
<dbReference type="InterPro" id="IPR008271">
    <property type="entry name" value="Ser/Thr_kinase_AS"/>
</dbReference>
<feature type="compositionally biased region" description="Low complexity" evidence="11">
    <location>
        <begin position="781"/>
        <end position="794"/>
    </location>
</feature>
<dbReference type="RefSeq" id="XP_024738014.1">
    <property type="nucleotide sequence ID" value="XM_024874513.1"/>
</dbReference>
<feature type="compositionally biased region" description="Low complexity" evidence="11">
    <location>
        <begin position="234"/>
        <end position="254"/>
    </location>
</feature>
<dbReference type="GO" id="GO:0045033">
    <property type="term" value="P:peroxisome inheritance"/>
    <property type="evidence" value="ECO:0007669"/>
    <property type="project" value="UniProtKB-ARBA"/>
</dbReference>
<gene>
    <name evidence="13" type="ORF">K444DRAFT_526070</name>
</gene>
<feature type="binding site" evidence="10">
    <location>
        <position position="364"/>
    </location>
    <ligand>
        <name>ATP</name>
        <dbReference type="ChEBI" id="CHEBI:30616"/>
    </ligand>
</feature>
<dbReference type="GO" id="GO:0005524">
    <property type="term" value="F:ATP binding"/>
    <property type="evidence" value="ECO:0007669"/>
    <property type="project" value="UniProtKB-UniRule"/>
</dbReference>
<keyword evidence="14" id="KW-1185">Reference proteome</keyword>
<comment type="catalytic activity">
    <reaction evidence="8">
        <text>L-threonyl-[protein] + ATP = O-phospho-L-threonyl-[protein] + ADP + H(+)</text>
        <dbReference type="Rhea" id="RHEA:46608"/>
        <dbReference type="Rhea" id="RHEA-COMP:11060"/>
        <dbReference type="Rhea" id="RHEA-COMP:11605"/>
        <dbReference type="ChEBI" id="CHEBI:15378"/>
        <dbReference type="ChEBI" id="CHEBI:30013"/>
        <dbReference type="ChEBI" id="CHEBI:30616"/>
        <dbReference type="ChEBI" id="CHEBI:61977"/>
        <dbReference type="ChEBI" id="CHEBI:456216"/>
        <dbReference type="EC" id="2.7.11.1"/>
    </reaction>
</comment>
<dbReference type="GO" id="GO:0005737">
    <property type="term" value="C:cytoplasm"/>
    <property type="evidence" value="ECO:0007669"/>
    <property type="project" value="TreeGrafter"/>
</dbReference>
<dbReference type="EMBL" id="KZ613786">
    <property type="protein sequence ID" value="PMD61110.1"/>
    <property type="molecule type" value="Genomic_DNA"/>
</dbReference>
<feature type="compositionally biased region" description="Low complexity" evidence="11">
    <location>
        <begin position="730"/>
        <end position="743"/>
    </location>
</feature>
<feature type="compositionally biased region" description="Polar residues" evidence="11">
    <location>
        <begin position="851"/>
        <end position="888"/>
    </location>
</feature>
<dbReference type="InterPro" id="IPR017441">
    <property type="entry name" value="Protein_kinase_ATP_BS"/>
</dbReference>
<dbReference type="GeneID" id="36582593"/>
<feature type="region of interest" description="Disordered" evidence="11">
    <location>
        <begin position="667"/>
        <end position="903"/>
    </location>
</feature>
<comment type="catalytic activity">
    <reaction evidence="9">
        <text>L-seryl-[protein] + ATP = O-phospho-L-seryl-[protein] + ADP + H(+)</text>
        <dbReference type="Rhea" id="RHEA:17989"/>
        <dbReference type="Rhea" id="RHEA-COMP:9863"/>
        <dbReference type="Rhea" id="RHEA-COMP:11604"/>
        <dbReference type="ChEBI" id="CHEBI:15378"/>
        <dbReference type="ChEBI" id="CHEBI:29999"/>
        <dbReference type="ChEBI" id="CHEBI:30616"/>
        <dbReference type="ChEBI" id="CHEBI:83421"/>
        <dbReference type="ChEBI" id="CHEBI:456216"/>
        <dbReference type="EC" id="2.7.11.1"/>
    </reaction>
</comment>
<feature type="compositionally biased region" description="Basic and acidic residues" evidence="11">
    <location>
        <begin position="1035"/>
        <end position="1045"/>
    </location>
</feature>
<evidence type="ECO:0000256" key="9">
    <source>
        <dbReference type="ARBA" id="ARBA00048679"/>
    </source>
</evidence>
<keyword evidence="3" id="KW-0597">Phosphoprotein</keyword>
<evidence type="ECO:0000256" key="1">
    <source>
        <dbReference type="ARBA" id="ARBA00012513"/>
    </source>
</evidence>
<evidence type="ECO:0000256" key="10">
    <source>
        <dbReference type="PROSITE-ProRule" id="PRU10141"/>
    </source>
</evidence>
<proteinExistence type="predicted"/>
<dbReference type="Proteomes" id="UP000235371">
    <property type="component" value="Unassembled WGS sequence"/>
</dbReference>
<evidence type="ECO:0000256" key="4">
    <source>
        <dbReference type="ARBA" id="ARBA00022679"/>
    </source>
</evidence>
<evidence type="ECO:0000256" key="7">
    <source>
        <dbReference type="ARBA" id="ARBA00022840"/>
    </source>
</evidence>
<organism evidence="13 14">
    <name type="scientific">Hyaloscypha bicolor E</name>
    <dbReference type="NCBI Taxonomy" id="1095630"/>
    <lineage>
        <taxon>Eukaryota</taxon>
        <taxon>Fungi</taxon>
        <taxon>Dikarya</taxon>
        <taxon>Ascomycota</taxon>
        <taxon>Pezizomycotina</taxon>
        <taxon>Leotiomycetes</taxon>
        <taxon>Helotiales</taxon>
        <taxon>Hyaloscyphaceae</taxon>
        <taxon>Hyaloscypha</taxon>
        <taxon>Hyaloscypha bicolor</taxon>
    </lineage>
</organism>
<accession>A0A2J6TDL8</accession>
<dbReference type="PROSITE" id="PS00108">
    <property type="entry name" value="PROTEIN_KINASE_ST"/>
    <property type="match status" value="1"/>
</dbReference>
<dbReference type="GO" id="GO:0004674">
    <property type="term" value="F:protein serine/threonine kinase activity"/>
    <property type="evidence" value="ECO:0007669"/>
    <property type="project" value="UniProtKB-KW"/>
</dbReference>
<keyword evidence="4" id="KW-0808">Transferase</keyword>
<reference evidence="13 14" key="1">
    <citation type="submission" date="2016-04" db="EMBL/GenBank/DDBJ databases">
        <title>A degradative enzymes factory behind the ericoid mycorrhizal symbiosis.</title>
        <authorList>
            <consortium name="DOE Joint Genome Institute"/>
            <person name="Martino E."/>
            <person name="Morin E."/>
            <person name="Grelet G."/>
            <person name="Kuo A."/>
            <person name="Kohler A."/>
            <person name="Daghino S."/>
            <person name="Barry K."/>
            <person name="Choi C."/>
            <person name="Cichocki N."/>
            <person name="Clum A."/>
            <person name="Copeland A."/>
            <person name="Hainaut M."/>
            <person name="Haridas S."/>
            <person name="Labutti K."/>
            <person name="Lindquist E."/>
            <person name="Lipzen A."/>
            <person name="Khouja H.-R."/>
            <person name="Murat C."/>
            <person name="Ohm R."/>
            <person name="Olson A."/>
            <person name="Spatafora J."/>
            <person name="Veneault-Fourrey C."/>
            <person name="Henrissat B."/>
            <person name="Grigoriev I."/>
            <person name="Martin F."/>
            <person name="Perotto S."/>
        </authorList>
    </citation>
    <scope>NUCLEOTIDE SEQUENCE [LARGE SCALE GENOMIC DNA]</scope>
    <source>
        <strain evidence="13 14">E</strain>
    </source>
</reference>
<dbReference type="FunFam" id="1.10.510.10:FF:000397">
    <property type="entry name" value="Serine/threonine-protein kinase KIN4"/>
    <property type="match status" value="1"/>
</dbReference>
<feature type="compositionally biased region" description="Basic and acidic residues" evidence="11">
    <location>
        <begin position="275"/>
        <end position="285"/>
    </location>
</feature>
<feature type="compositionally biased region" description="Low complexity" evidence="11">
    <location>
        <begin position="26"/>
        <end position="38"/>
    </location>
</feature>
<evidence type="ECO:0000256" key="8">
    <source>
        <dbReference type="ARBA" id="ARBA00047899"/>
    </source>
</evidence>
<feature type="compositionally biased region" description="Low complexity" evidence="11">
    <location>
        <begin position="69"/>
        <end position="91"/>
    </location>
</feature>
<feature type="compositionally biased region" description="Basic and acidic residues" evidence="11">
    <location>
        <begin position="1075"/>
        <end position="1084"/>
    </location>
</feature>
<dbReference type="STRING" id="1095630.A0A2J6TDL8"/>
<feature type="region of interest" description="Disordered" evidence="11">
    <location>
        <begin position="1"/>
        <end position="256"/>
    </location>
</feature>
<dbReference type="Gene3D" id="1.10.510.10">
    <property type="entry name" value="Transferase(Phosphotransferase) domain 1"/>
    <property type="match status" value="1"/>
</dbReference>
<dbReference type="SUPFAM" id="SSF56112">
    <property type="entry name" value="Protein kinase-like (PK-like)"/>
    <property type="match status" value="1"/>
</dbReference>
<feature type="compositionally biased region" description="Polar residues" evidence="11">
    <location>
        <begin position="992"/>
        <end position="1003"/>
    </location>
</feature>
<feature type="compositionally biased region" description="Polar residues" evidence="11">
    <location>
        <begin position="1"/>
        <end position="18"/>
    </location>
</feature>
<sequence>MSSAALQTALHQSTSVGSHSPVAATSSSRPYTGSSSQSRADAYYNQAPTNASPPSTRRPSRRPSGNGATPSNNPQQPQYYSPSGSTSSPTPMNARSTNSPAVTTAAPSGYPVMAPGDHQRGVPPVVSPRTSSNRNASHAAASAADRSSRRSAYTAEQSSSPRLANTGDGQQDRAERQRSNGNTQTNGADRDREDPAATAARARRRAQQQQQQQPETLPHRPSGSREPRESRATASASAVQRQAMAAAAGAQSPAELSREASEVLNRVIISKPEVDIEREQERMREAIPSSPNAQSTPGGLSVAGSEGVEDGGRGGRSRQDHTSSKASKNLKFGDYYLGNTLGEGEFGKVKMGWKQEGGVQVAIKLIRRDSVGTNPTRLAKIYREIAILREISHPNIVRLHEMVETEKQIGIILEYASGGELFDYILNHRYLKDPAARRLFAQLVSGVGYLHKKGIVHRDLKLENLLLDKNRNIIITDFGFANTFNPDDELGDEIEYNLSSRDFVKRMELDKTLPGGHRRGDLMQTSCGSPCYAAPELVVSDSLYTGRKVDVWSCGVILYAMLAGYLPFDDDPANPEGDNINLLYKYIVSTPLTFPEYVTPHARDLLRRILVPDPRKRADLFEVARHSWLSEYSHVVGFITSSTTTATDVAAATVTADDSQDGPLLARSASVREPSKPQKPTAAVGDLSRKHGNVDQDAAESYPKPNKDNKRRTVQVEYVAPRSQTQRGEASAPATAAPSGTSRTRARAGSQGPVEVPTTQPARRVLSTEKPLPQDPPRDAQYQARRPSSSRQQQGMAPPSRPGREPPRSASDANYIPAHAPPPVSIARPNTGGSMTSTGSRSGSLALANRGSYSQPAAPTVAGTNAQGRMSQPKNAKTYNISGPISQDEQSDFGRPSANQVPPKFARVTGLEGANAYESKGQGHKRSNTIGGIFSRTNSIFGGKRNAEKSEEKPRKYPPVSMTSGVGQQDTPRQSMDSRRSISFGFGKKRSGSITGSQTTTLQEKPRRFSLLPASFSLKAIGIGKEYGAPGEPSADEHYADERGNYLDPPQSAPQNQSRNISGVTATMPYTADGSYDRNRDSPKQSRSRGPNISTPIHQRYASQPVSDPRSGAPPQFLPPMNFRQDQSALTTESESSLVDLQNRRQPYSSGFSEYDDSRRQTHGQSSRREQPGGRGVLVKNNRKFTEAYEQEANNGYGPTHSDHAGSSGAARKVMDFFRRRGRDRGQ</sequence>
<feature type="compositionally biased region" description="Polar residues" evidence="11">
    <location>
        <begin position="93"/>
        <end position="106"/>
    </location>
</feature>
<dbReference type="AlphaFoldDB" id="A0A2J6TDL8"/>
<feature type="compositionally biased region" description="Polar residues" evidence="11">
    <location>
        <begin position="1124"/>
        <end position="1152"/>
    </location>
</feature>
<evidence type="ECO:0000313" key="14">
    <source>
        <dbReference type="Proteomes" id="UP000235371"/>
    </source>
</evidence>